<proteinExistence type="predicted"/>
<sequence length="200" mass="22171">MRSDKQFDPAMNTSCGVFCLGPPLKRPIGCENAAENLLRFQDSVYTSHFSGPTDWKSPNKVPCAYNLWSAPEKGMTTESVEANSGAPSELLLEFLDSVMYRRFDTALILCRKIIELEPDNYQARAFLPMLEDAHSMKSKGYFNPLMLSSDSESEESSGDAREHRNDNRVASSSSSSSDEWDYSTTTSDSSGCSENDDGDL</sequence>
<protein>
    <submittedName>
        <fullName evidence="2">Glutamate-rich protein 2</fullName>
    </submittedName>
</protein>
<feature type="compositionally biased region" description="Basic and acidic residues" evidence="1">
    <location>
        <begin position="158"/>
        <end position="167"/>
    </location>
</feature>
<evidence type="ECO:0000256" key="1">
    <source>
        <dbReference type="SAM" id="MobiDB-lite"/>
    </source>
</evidence>
<dbReference type="InterPro" id="IPR011990">
    <property type="entry name" value="TPR-like_helical_dom_sf"/>
</dbReference>
<accession>A0A0X3Q2S6</accession>
<feature type="region of interest" description="Disordered" evidence="1">
    <location>
        <begin position="147"/>
        <end position="200"/>
    </location>
</feature>
<dbReference type="SUPFAM" id="SSF48452">
    <property type="entry name" value="TPR-like"/>
    <property type="match status" value="1"/>
</dbReference>
<reference evidence="2" key="1">
    <citation type="submission" date="2016-01" db="EMBL/GenBank/DDBJ databases">
        <title>Reference transcriptome for the parasite Schistocephalus solidus: insights into the molecular evolution of parasitism.</title>
        <authorList>
            <person name="Hebert F.O."/>
            <person name="Grambauer S."/>
            <person name="Barber I."/>
            <person name="Landry C.R."/>
            <person name="Aubin-Horth N."/>
        </authorList>
    </citation>
    <scope>NUCLEOTIDE SEQUENCE</scope>
</reference>
<feature type="compositionally biased region" description="Low complexity" evidence="1">
    <location>
        <begin position="171"/>
        <end position="190"/>
    </location>
</feature>
<gene>
    <name evidence="2" type="primary">ERIC2</name>
    <name evidence="2" type="ORF">TR155779</name>
</gene>
<evidence type="ECO:0000313" key="2">
    <source>
        <dbReference type="EMBL" id="JAP58108.1"/>
    </source>
</evidence>
<dbReference type="EMBL" id="GEEE01005117">
    <property type="protein sequence ID" value="JAP58108.1"/>
    <property type="molecule type" value="Transcribed_RNA"/>
</dbReference>
<name>A0A0X3Q2S6_SCHSO</name>
<dbReference type="InterPro" id="IPR026703">
    <property type="entry name" value="ERICH2"/>
</dbReference>
<dbReference type="AlphaFoldDB" id="A0A0X3Q2S6"/>
<dbReference type="PANTHER" id="PTHR21520:SF2">
    <property type="entry name" value="GLUTAMATE-RICH PROTEIN 2"/>
    <property type="match status" value="1"/>
</dbReference>
<organism evidence="2">
    <name type="scientific">Schistocephalus solidus</name>
    <name type="common">Tapeworm</name>
    <dbReference type="NCBI Taxonomy" id="70667"/>
    <lineage>
        <taxon>Eukaryota</taxon>
        <taxon>Metazoa</taxon>
        <taxon>Spiralia</taxon>
        <taxon>Lophotrochozoa</taxon>
        <taxon>Platyhelminthes</taxon>
        <taxon>Cestoda</taxon>
        <taxon>Eucestoda</taxon>
        <taxon>Diphyllobothriidea</taxon>
        <taxon>Diphyllobothriidae</taxon>
        <taxon>Schistocephalus</taxon>
    </lineage>
</organism>
<dbReference type="PANTHER" id="PTHR21520">
    <property type="entry name" value="GLUTAMATE-RICH PROTEIN 2"/>
    <property type="match status" value="1"/>
</dbReference>